<geneLocation type="mitochondrion" evidence="2"/>
<dbReference type="EMBL" id="AP019310">
    <property type="protein sequence ID" value="BBH42937.1"/>
    <property type="molecule type" value="Genomic_DNA"/>
</dbReference>
<sequence>MFPSMHNFNSNSYIFNFFYNYELIVMLCFFFFLFSMILLEKGQLGSYLQELSIEAKSKLSRYLEIRSSMIQELSLHLDRAMSEMKRIIVSCDTTSQDILASLQYVTRESSNTDTMFQVDHRLKTLTFHTQFLLLAMQQHFTHDLFGTSSKYNLVSKKTFFVGDKAKLELV</sequence>
<dbReference type="AlphaFoldDB" id="A0A455REJ1"/>
<protein>
    <submittedName>
        <fullName evidence="2">Uncharacterized protein</fullName>
    </submittedName>
</protein>
<accession>A0A455REJ1</accession>
<evidence type="ECO:0000256" key="1">
    <source>
        <dbReference type="SAM" id="Phobius"/>
    </source>
</evidence>
<keyword evidence="1" id="KW-1133">Transmembrane helix</keyword>
<reference evidence="2" key="1">
    <citation type="journal article" date="2019" name="Sci. Rep.">
        <title>Horizontally-acquired genetic elements in the mitochondrial genome of a centrohelid Marophrys sp. SRT127.</title>
        <authorList>
            <person name="Nishimura Y."/>
            <person name="Shiratori T."/>
            <person name="Ishida K."/>
            <person name="Hashimoto T."/>
            <person name="Ohkuma M."/>
            <person name="Inagaki Y."/>
        </authorList>
    </citation>
    <scope>NUCLEOTIDE SEQUENCE</scope>
    <source>
        <strain evidence="2">SRT127</strain>
    </source>
</reference>
<proteinExistence type="predicted"/>
<organism evidence="2">
    <name type="scientific">Marophrys sp. SRT127</name>
    <dbReference type="NCBI Taxonomy" id="2488311"/>
    <lineage>
        <taxon>Eukaryota</taxon>
        <taxon>Haptista</taxon>
        <taxon>Centroplasthelida</taxon>
        <taxon>Panacanthocystida</taxon>
        <taxon>Acanthocystida</taxon>
        <taxon>Marophrys</taxon>
    </lineage>
</organism>
<keyword evidence="1" id="KW-0812">Transmembrane</keyword>
<name>A0A455REJ1_9EUKA</name>
<keyword evidence="2" id="KW-0496">Mitochondrion</keyword>
<feature type="transmembrane region" description="Helical" evidence="1">
    <location>
        <begin position="20"/>
        <end position="39"/>
    </location>
</feature>
<evidence type="ECO:0000313" key="2">
    <source>
        <dbReference type="EMBL" id="BBH42937.1"/>
    </source>
</evidence>
<keyword evidence="1" id="KW-0472">Membrane</keyword>